<evidence type="ECO:0000313" key="1">
    <source>
        <dbReference type="EMBL" id="OGG49508.1"/>
    </source>
</evidence>
<evidence type="ECO:0008006" key="3">
    <source>
        <dbReference type="Google" id="ProtNLM"/>
    </source>
</evidence>
<protein>
    <recommendedName>
        <fullName evidence="3">TNase-like domain-containing protein</fullName>
    </recommendedName>
</protein>
<evidence type="ECO:0000313" key="2">
    <source>
        <dbReference type="Proteomes" id="UP000178606"/>
    </source>
</evidence>
<proteinExistence type="predicted"/>
<name>A0A1F6CKB7_HANXR</name>
<dbReference type="Proteomes" id="UP000178606">
    <property type="component" value="Unassembled WGS sequence"/>
</dbReference>
<dbReference type="AlphaFoldDB" id="A0A1F6CKB7"/>
<accession>A0A1F6CKB7</accession>
<organism evidence="1 2">
    <name type="scientific">Handelsmanbacteria sp. (strain RIFCSPLOWO2_12_FULL_64_10)</name>
    <dbReference type="NCBI Taxonomy" id="1817868"/>
    <lineage>
        <taxon>Bacteria</taxon>
        <taxon>Candidatus Handelsmaniibacteriota</taxon>
    </lineage>
</organism>
<comment type="caution">
    <text evidence="1">The sequence shown here is derived from an EMBL/GenBank/DDBJ whole genome shotgun (WGS) entry which is preliminary data.</text>
</comment>
<sequence length="59" mass="6648">MGAEVPFVVLTTTKPDKYDRYLSDVFYLPGGIDPQDVLQKGIFLNQQLLDQGLAVRFTD</sequence>
<gene>
    <name evidence="1" type="ORF">A3F84_08580</name>
</gene>
<reference evidence="1 2" key="1">
    <citation type="journal article" date="2016" name="Nat. Commun.">
        <title>Thousands of microbial genomes shed light on interconnected biogeochemical processes in an aquifer system.</title>
        <authorList>
            <person name="Anantharaman K."/>
            <person name="Brown C.T."/>
            <person name="Hug L.A."/>
            <person name="Sharon I."/>
            <person name="Castelle C.J."/>
            <person name="Probst A.J."/>
            <person name="Thomas B.C."/>
            <person name="Singh A."/>
            <person name="Wilkins M.J."/>
            <person name="Karaoz U."/>
            <person name="Brodie E.L."/>
            <person name="Williams K.H."/>
            <person name="Hubbard S.S."/>
            <person name="Banfield J.F."/>
        </authorList>
    </citation>
    <scope>NUCLEOTIDE SEQUENCE [LARGE SCALE GENOMIC DNA]</scope>
    <source>
        <strain evidence="2">RIFCSPLOWO2_12_FULL_64_10</strain>
    </source>
</reference>
<dbReference type="EMBL" id="MFKF01000230">
    <property type="protein sequence ID" value="OGG49508.1"/>
    <property type="molecule type" value="Genomic_DNA"/>
</dbReference>